<dbReference type="AlphaFoldDB" id="A0A0H2S1N9"/>
<sequence>MTPLHPSLSKRIEEVRNDPLYAGRAGLSSKLAFFDGGNEGNRLILAEEAASASPSGASLRIIGQISRGDHFLQPTGTYMPAHKSKDEDDVTKAKLRFHLHRPRDFGDVSDEYDTFLANLALIHEEDVGKPTQKPKSIHRPSDNVKGITVLHQLVIPREDEDDVDDGDSQYETSSDHGSDAAAMINSTDCTSFRSLLGLAWPWIASFINLTRSAVAFRSPFSFEGWPVKPDSEWRKELDSVKETHDIYPMQAFGRDGELIHPSNYAKKLPGAIVDLSFTIIHYDFDKSSRMCLYLTKLRVLVAPQPLPGSVRSTKNGIIRK</sequence>
<organism evidence="2 3">
    <name type="scientific">Schizopora paradoxa</name>
    <dbReference type="NCBI Taxonomy" id="27342"/>
    <lineage>
        <taxon>Eukaryota</taxon>
        <taxon>Fungi</taxon>
        <taxon>Dikarya</taxon>
        <taxon>Basidiomycota</taxon>
        <taxon>Agaricomycotina</taxon>
        <taxon>Agaricomycetes</taxon>
        <taxon>Hymenochaetales</taxon>
        <taxon>Schizoporaceae</taxon>
        <taxon>Schizopora</taxon>
    </lineage>
</organism>
<proteinExistence type="predicted"/>
<dbReference type="Proteomes" id="UP000053477">
    <property type="component" value="Unassembled WGS sequence"/>
</dbReference>
<name>A0A0H2S1N9_9AGAM</name>
<reference evidence="2 3" key="1">
    <citation type="submission" date="2015-04" db="EMBL/GenBank/DDBJ databases">
        <title>Complete genome sequence of Schizopora paradoxa KUC8140, a cosmopolitan wood degrader in East Asia.</title>
        <authorList>
            <consortium name="DOE Joint Genome Institute"/>
            <person name="Min B."/>
            <person name="Park H."/>
            <person name="Jang Y."/>
            <person name="Kim J.-J."/>
            <person name="Kim K.H."/>
            <person name="Pangilinan J."/>
            <person name="Lipzen A."/>
            <person name="Riley R."/>
            <person name="Grigoriev I.V."/>
            <person name="Spatafora J.W."/>
            <person name="Choi I.-G."/>
        </authorList>
    </citation>
    <scope>NUCLEOTIDE SEQUENCE [LARGE SCALE GENOMIC DNA]</scope>
    <source>
        <strain evidence="2 3">KUC8140</strain>
    </source>
</reference>
<evidence type="ECO:0000256" key="1">
    <source>
        <dbReference type="SAM" id="MobiDB-lite"/>
    </source>
</evidence>
<dbReference type="OrthoDB" id="3064537at2759"/>
<accession>A0A0H2S1N9</accession>
<gene>
    <name evidence="2" type="ORF">SCHPADRAFT_253161</name>
</gene>
<evidence type="ECO:0000313" key="3">
    <source>
        <dbReference type="Proteomes" id="UP000053477"/>
    </source>
</evidence>
<feature type="region of interest" description="Disordered" evidence="1">
    <location>
        <begin position="158"/>
        <end position="181"/>
    </location>
</feature>
<evidence type="ECO:0000313" key="2">
    <source>
        <dbReference type="EMBL" id="KLO15708.1"/>
    </source>
</evidence>
<dbReference type="InParanoid" id="A0A0H2S1N9"/>
<protein>
    <submittedName>
        <fullName evidence="2">Uncharacterized protein</fullName>
    </submittedName>
</protein>
<feature type="compositionally biased region" description="Acidic residues" evidence="1">
    <location>
        <begin position="158"/>
        <end position="168"/>
    </location>
</feature>
<dbReference type="EMBL" id="KQ085926">
    <property type="protein sequence ID" value="KLO15708.1"/>
    <property type="molecule type" value="Genomic_DNA"/>
</dbReference>
<keyword evidence="3" id="KW-1185">Reference proteome</keyword>